<evidence type="ECO:0000313" key="2">
    <source>
        <dbReference type="EnsemblPlants" id="OPUNC12G18020.1"/>
    </source>
</evidence>
<keyword evidence="1" id="KW-0812">Transmembrane</keyword>
<dbReference type="Proteomes" id="UP000026962">
    <property type="component" value="Chromosome 12"/>
</dbReference>
<sequence>MPSFLRFSCEREQRGIKRGRRISGHGGADRPAAKLLPVLWCCVAAVIVVFPAVGACLAEKEWMGVKQQRRGLSFDLGDGSSADQMETVWAGDGGQATTSTDLAVRTLHCSGWCSTSQGNIVLGTGAIAVTRASINGRGSRQLPGSF</sequence>
<evidence type="ECO:0000256" key="1">
    <source>
        <dbReference type="SAM" id="Phobius"/>
    </source>
</evidence>
<feature type="transmembrane region" description="Helical" evidence="1">
    <location>
        <begin position="37"/>
        <end position="58"/>
    </location>
</feature>
<name>A0A0E0MPY2_ORYPU</name>
<dbReference type="HOGENOM" id="CLU_1780444_0_0_1"/>
<reference evidence="2" key="2">
    <citation type="submission" date="2018-05" db="EMBL/GenBank/DDBJ databases">
        <title>OpunRS2 (Oryza punctata Reference Sequence Version 2).</title>
        <authorList>
            <person name="Zhang J."/>
            <person name="Kudrna D."/>
            <person name="Lee S."/>
            <person name="Talag J."/>
            <person name="Welchert J."/>
            <person name="Wing R.A."/>
        </authorList>
    </citation>
    <scope>NUCLEOTIDE SEQUENCE [LARGE SCALE GENOMIC DNA]</scope>
</reference>
<keyword evidence="1" id="KW-1133">Transmembrane helix</keyword>
<dbReference type="AlphaFoldDB" id="A0A0E0MPY2"/>
<dbReference type="Gramene" id="OPUNC12G18020.1">
    <property type="protein sequence ID" value="OPUNC12G18020.1"/>
    <property type="gene ID" value="OPUNC12G18020"/>
</dbReference>
<keyword evidence="3" id="KW-1185">Reference proteome</keyword>
<reference evidence="2" key="1">
    <citation type="submission" date="2015-04" db="UniProtKB">
        <authorList>
            <consortium name="EnsemblPlants"/>
        </authorList>
    </citation>
    <scope>IDENTIFICATION</scope>
</reference>
<dbReference type="EnsemblPlants" id="OPUNC12G18020.1">
    <property type="protein sequence ID" value="OPUNC12G18020.1"/>
    <property type="gene ID" value="OPUNC12G18020"/>
</dbReference>
<evidence type="ECO:0000313" key="3">
    <source>
        <dbReference type="Proteomes" id="UP000026962"/>
    </source>
</evidence>
<protein>
    <submittedName>
        <fullName evidence="2">Uncharacterized protein</fullName>
    </submittedName>
</protein>
<organism evidence="2">
    <name type="scientific">Oryza punctata</name>
    <name type="common">Red rice</name>
    <dbReference type="NCBI Taxonomy" id="4537"/>
    <lineage>
        <taxon>Eukaryota</taxon>
        <taxon>Viridiplantae</taxon>
        <taxon>Streptophyta</taxon>
        <taxon>Embryophyta</taxon>
        <taxon>Tracheophyta</taxon>
        <taxon>Spermatophyta</taxon>
        <taxon>Magnoliopsida</taxon>
        <taxon>Liliopsida</taxon>
        <taxon>Poales</taxon>
        <taxon>Poaceae</taxon>
        <taxon>BOP clade</taxon>
        <taxon>Oryzoideae</taxon>
        <taxon>Oryzeae</taxon>
        <taxon>Oryzinae</taxon>
        <taxon>Oryza</taxon>
    </lineage>
</organism>
<keyword evidence="1" id="KW-0472">Membrane</keyword>
<proteinExistence type="predicted"/>
<accession>A0A0E0MPY2</accession>